<gene>
    <name evidence="1" type="ORF">AL399_06430</name>
</gene>
<dbReference type="AlphaFoldDB" id="A0A0Q4B6H1"/>
<evidence type="ECO:0000313" key="2">
    <source>
        <dbReference type="Proteomes" id="UP000054172"/>
    </source>
</evidence>
<dbReference type="EMBL" id="LIIK01000029">
    <property type="protein sequence ID" value="KQM08617.1"/>
    <property type="molecule type" value="Genomic_DNA"/>
</dbReference>
<protein>
    <submittedName>
        <fullName evidence="1">Uncharacterized protein</fullName>
    </submittedName>
</protein>
<evidence type="ECO:0000313" key="1">
    <source>
        <dbReference type="EMBL" id="KQM08617.1"/>
    </source>
</evidence>
<accession>A0A0Q4B6H1</accession>
<dbReference type="STRING" id="1702214.AL399_06430"/>
<reference evidence="1" key="1">
    <citation type="submission" date="2015-08" db="EMBL/GenBank/DDBJ databases">
        <title>Candidatus Bacteriodes Periocalifornicus.</title>
        <authorList>
            <person name="McLean J.S."/>
            <person name="Kelley S."/>
        </authorList>
    </citation>
    <scope>NUCLEOTIDE SEQUENCE [LARGE SCALE GENOMIC DNA]</scope>
    <source>
        <strain evidence="1">12B</strain>
    </source>
</reference>
<sequence>MPQGCEKGQVFELSCVVVEYIVNPKFQVLPQDQGASKGNSVDLMLYGDGVRVRQSKNPERHRKIAERYGDVDLLLKGSDPVGRIAFSEPLSIGCFAPKEESGQDTVWQSVADSLMLQATTLVPMVQKARAAKTRIWNRSDPPACRIFKRLRDVTAADLTLVESGVILDFEPIPPFRFHGVYRVQVKSGEAETQEIRVKVE</sequence>
<dbReference type="PATRIC" id="fig|1702214.3.peg.584"/>
<comment type="caution">
    <text evidence="1">The sequence shown here is derived from an EMBL/GenBank/DDBJ whole genome shotgun (WGS) entry which is preliminary data.</text>
</comment>
<keyword evidence="2" id="KW-1185">Reference proteome</keyword>
<dbReference type="Proteomes" id="UP000054172">
    <property type="component" value="Unassembled WGS sequence"/>
</dbReference>
<proteinExistence type="predicted"/>
<name>A0A0Q4B6H1_9BACT</name>
<organism evidence="1 2">
    <name type="scientific">Candidatus [Bacteroides] periocalifornicus</name>
    <dbReference type="NCBI Taxonomy" id="1702214"/>
    <lineage>
        <taxon>Bacteria</taxon>
        <taxon>Pseudomonadati</taxon>
        <taxon>Bacteroidota</taxon>
    </lineage>
</organism>